<protein>
    <recommendedName>
        <fullName evidence="4">SLATT domain-containing protein</fullName>
    </recommendedName>
</protein>
<keyword evidence="1" id="KW-0812">Transmembrane</keyword>
<organism evidence="2 3">
    <name type="scientific">Luteimonas terrae</name>
    <dbReference type="NCBI Taxonomy" id="1530191"/>
    <lineage>
        <taxon>Bacteria</taxon>
        <taxon>Pseudomonadati</taxon>
        <taxon>Pseudomonadota</taxon>
        <taxon>Gammaproteobacteria</taxon>
        <taxon>Lysobacterales</taxon>
        <taxon>Lysobacteraceae</taxon>
        <taxon>Luteimonas</taxon>
    </lineage>
</organism>
<evidence type="ECO:0000313" key="3">
    <source>
        <dbReference type="Proteomes" id="UP001256588"/>
    </source>
</evidence>
<evidence type="ECO:0000256" key="1">
    <source>
        <dbReference type="SAM" id="Phobius"/>
    </source>
</evidence>
<keyword evidence="3" id="KW-1185">Reference proteome</keyword>
<feature type="transmembrane region" description="Helical" evidence="1">
    <location>
        <begin position="62"/>
        <end position="80"/>
    </location>
</feature>
<accession>A0ABU1XVC5</accession>
<sequence length="161" mass="17243">MEPSSSAGPLTHYQALLDIDYAAHLAELHCRLLRRVDRIIVWLGLAGGTTSLASAFAATPVLAGIGGAVVTVLSLYALAFRPAEAAEAHAADKRKFLALKARASTMSPEKITSALARIQIDAQSTWDCLQLPAYNDVVTSAGRPEAVQKTTRWENFIRAIA</sequence>
<keyword evidence="1" id="KW-1133">Transmembrane helix</keyword>
<comment type="caution">
    <text evidence="2">The sequence shown here is derived from an EMBL/GenBank/DDBJ whole genome shotgun (WGS) entry which is preliminary data.</text>
</comment>
<proteinExistence type="predicted"/>
<reference evidence="2 3" key="1">
    <citation type="submission" date="2023-07" db="EMBL/GenBank/DDBJ databases">
        <title>Sorghum-associated microbial communities from plants grown in Nebraska, USA.</title>
        <authorList>
            <person name="Schachtman D."/>
        </authorList>
    </citation>
    <scope>NUCLEOTIDE SEQUENCE [LARGE SCALE GENOMIC DNA]</scope>
    <source>
        <strain evidence="2 3">4099</strain>
    </source>
</reference>
<evidence type="ECO:0000313" key="2">
    <source>
        <dbReference type="EMBL" id="MDR7192714.1"/>
    </source>
</evidence>
<dbReference type="RefSeq" id="WP_310234017.1">
    <property type="nucleotide sequence ID" value="NZ_JAVDWO010000005.1"/>
</dbReference>
<evidence type="ECO:0008006" key="4">
    <source>
        <dbReference type="Google" id="ProtNLM"/>
    </source>
</evidence>
<name>A0ABU1XVC5_9GAMM</name>
<dbReference type="EMBL" id="JAVDWO010000005">
    <property type="protein sequence ID" value="MDR7192714.1"/>
    <property type="molecule type" value="Genomic_DNA"/>
</dbReference>
<keyword evidence="1" id="KW-0472">Membrane</keyword>
<gene>
    <name evidence="2" type="ORF">J2W68_001430</name>
</gene>
<dbReference type="Proteomes" id="UP001256588">
    <property type="component" value="Unassembled WGS sequence"/>
</dbReference>